<proteinExistence type="predicted"/>
<dbReference type="Proteomes" id="UP001208570">
    <property type="component" value="Unassembled WGS sequence"/>
</dbReference>
<feature type="region of interest" description="Disordered" evidence="1">
    <location>
        <begin position="311"/>
        <end position="343"/>
    </location>
</feature>
<evidence type="ECO:0008006" key="5">
    <source>
        <dbReference type="Google" id="ProtNLM"/>
    </source>
</evidence>
<comment type="caution">
    <text evidence="3">The sequence shown here is derived from an EMBL/GenBank/DDBJ whole genome shotgun (WGS) entry which is preliminary data.</text>
</comment>
<evidence type="ECO:0000256" key="2">
    <source>
        <dbReference type="SAM" id="SignalP"/>
    </source>
</evidence>
<keyword evidence="4" id="KW-1185">Reference proteome</keyword>
<accession>A0AAD9J7H5</accession>
<feature type="chain" id="PRO_5042297574" description="SUEL-type lectin domain-containing protein" evidence="2">
    <location>
        <begin position="23"/>
        <end position="497"/>
    </location>
</feature>
<feature type="compositionally biased region" description="Basic and acidic residues" evidence="1">
    <location>
        <begin position="478"/>
        <end position="497"/>
    </location>
</feature>
<dbReference type="EMBL" id="JAODUP010000544">
    <property type="protein sequence ID" value="KAK2147617.1"/>
    <property type="molecule type" value="Genomic_DNA"/>
</dbReference>
<protein>
    <recommendedName>
        <fullName evidence="5">SUEL-type lectin domain-containing protein</fullName>
    </recommendedName>
</protein>
<name>A0AAD9J7H5_9ANNE</name>
<evidence type="ECO:0000313" key="4">
    <source>
        <dbReference type="Proteomes" id="UP001208570"/>
    </source>
</evidence>
<reference evidence="3" key="1">
    <citation type="journal article" date="2023" name="Mol. Biol. Evol.">
        <title>Third-Generation Sequencing Reveals the Adaptive Role of the Epigenome in Three Deep-Sea Polychaetes.</title>
        <authorList>
            <person name="Perez M."/>
            <person name="Aroh O."/>
            <person name="Sun Y."/>
            <person name="Lan Y."/>
            <person name="Juniper S.K."/>
            <person name="Young C.R."/>
            <person name="Angers B."/>
            <person name="Qian P.Y."/>
        </authorList>
    </citation>
    <scope>NUCLEOTIDE SEQUENCE</scope>
    <source>
        <strain evidence="3">P08H-3</strain>
    </source>
</reference>
<organism evidence="3 4">
    <name type="scientific">Paralvinella palmiformis</name>
    <dbReference type="NCBI Taxonomy" id="53620"/>
    <lineage>
        <taxon>Eukaryota</taxon>
        <taxon>Metazoa</taxon>
        <taxon>Spiralia</taxon>
        <taxon>Lophotrochozoa</taxon>
        <taxon>Annelida</taxon>
        <taxon>Polychaeta</taxon>
        <taxon>Sedentaria</taxon>
        <taxon>Canalipalpata</taxon>
        <taxon>Terebellida</taxon>
        <taxon>Terebelliformia</taxon>
        <taxon>Alvinellidae</taxon>
        <taxon>Paralvinella</taxon>
    </lineage>
</organism>
<feature type="compositionally biased region" description="Polar residues" evidence="1">
    <location>
        <begin position="467"/>
        <end position="476"/>
    </location>
</feature>
<dbReference type="InterPro" id="IPR043159">
    <property type="entry name" value="Lectin_gal-bd_sf"/>
</dbReference>
<dbReference type="CDD" id="cd22823">
    <property type="entry name" value="Gal_Rha_Lectin"/>
    <property type="match status" value="1"/>
</dbReference>
<dbReference type="AlphaFoldDB" id="A0AAD9J7H5"/>
<feature type="region of interest" description="Disordered" evidence="1">
    <location>
        <begin position="443"/>
        <end position="497"/>
    </location>
</feature>
<gene>
    <name evidence="3" type="ORF">LSH36_544g04019</name>
</gene>
<feature type="signal peptide" evidence="2">
    <location>
        <begin position="1"/>
        <end position="22"/>
    </location>
</feature>
<keyword evidence="2" id="KW-0732">Signal</keyword>
<evidence type="ECO:0000256" key="1">
    <source>
        <dbReference type="SAM" id="MobiDB-lite"/>
    </source>
</evidence>
<dbReference type="Gene3D" id="2.60.120.740">
    <property type="match status" value="1"/>
</dbReference>
<evidence type="ECO:0000313" key="3">
    <source>
        <dbReference type="EMBL" id="KAK2147617.1"/>
    </source>
</evidence>
<sequence length="497" mass="55765">MAWCRFGLALFLQSNTLWLIQSEIVCSRSHFIRSCLTGELLVIHSAQFGFLYDGTCNISFDELNPEGCRNDIGNRITRACAGKESCRYPPEENIPSKSMYEENTECVGTSTLNNMYMEVDYGCYPTIGTDNDCVMSGSEATVRVILAKNLQRSRCILKIAVKIGQIIEMTVYGVLPGKQRLQYGTVSEPELKDQQSLVDGIKYTSKSSQFWINISDFGTTDLLILQYEGEYRSLVRPSMSTRIFVNRKHVVNSNLRGIWRRPNPAGSDFSSRGIFAQSFAEKATKGTVRGTEYGSLFVRQHSEHFWKSGAGLVSPQQDEPQMDESGKYPNKTGPKKTSSHNLPFGIRLVGNPYNSTRPFWDNLVWTPNNSTRPFGIRLVGTPNNSTRPFGIRLLNDASSTDDGTEEPVYPPPPRQSYLALMMAGYAGQDSNDNDELEDSFLQLPPLPLCQPSPRRRSSPLPPLPEETQYSMATLSRKSGCENVRKSSCEDPRYYSVQ</sequence>